<dbReference type="EMBL" id="SNRW01039491">
    <property type="protein sequence ID" value="KAA6352682.1"/>
    <property type="molecule type" value="Genomic_DNA"/>
</dbReference>
<dbReference type="AlphaFoldDB" id="A0A5J4T3Z7"/>
<reference evidence="2 3" key="1">
    <citation type="submission" date="2019-03" db="EMBL/GenBank/DDBJ databases">
        <title>Single cell metagenomics reveals metabolic interactions within the superorganism composed of flagellate Streblomastix strix and complex community of Bacteroidetes bacteria on its surface.</title>
        <authorList>
            <person name="Treitli S.C."/>
            <person name="Kolisko M."/>
            <person name="Husnik F."/>
            <person name="Keeling P."/>
            <person name="Hampl V."/>
        </authorList>
    </citation>
    <scope>NUCLEOTIDE SEQUENCE [LARGE SCALE GENOMIC DNA]</scope>
    <source>
        <strain evidence="2">ST1C</strain>
    </source>
</reference>
<comment type="caution">
    <text evidence="2">The sequence shown here is derived from an EMBL/GenBank/DDBJ whole genome shotgun (WGS) entry which is preliminary data.</text>
</comment>
<dbReference type="Proteomes" id="UP000324800">
    <property type="component" value="Unassembled WGS sequence"/>
</dbReference>
<organism evidence="2 3">
    <name type="scientific">Streblomastix strix</name>
    <dbReference type="NCBI Taxonomy" id="222440"/>
    <lineage>
        <taxon>Eukaryota</taxon>
        <taxon>Metamonada</taxon>
        <taxon>Preaxostyla</taxon>
        <taxon>Oxymonadida</taxon>
        <taxon>Streblomastigidae</taxon>
        <taxon>Streblomastix</taxon>
    </lineage>
</organism>
<evidence type="ECO:0000313" key="2">
    <source>
        <dbReference type="EMBL" id="KAA6352682.1"/>
    </source>
</evidence>
<name>A0A5J4T3Z7_9EUKA</name>
<evidence type="ECO:0000313" key="3">
    <source>
        <dbReference type="Proteomes" id="UP000324800"/>
    </source>
</evidence>
<keyword evidence="1" id="KW-1133">Transmembrane helix</keyword>
<protein>
    <submittedName>
        <fullName evidence="2">Uncharacterized protein</fullName>
    </submittedName>
</protein>
<gene>
    <name evidence="2" type="ORF">EZS28_051791</name>
</gene>
<evidence type="ECO:0000256" key="1">
    <source>
        <dbReference type="SAM" id="Phobius"/>
    </source>
</evidence>
<proteinExistence type="predicted"/>
<feature type="transmembrane region" description="Helical" evidence="1">
    <location>
        <begin position="129"/>
        <end position="149"/>
    </location>
</feature>
<accession>A0A5J4T3Z7</accession>
<sequence>MSTIPQDNGNGPKKNDILFHPTNPYVAMRYIDTEQFENKRYIRYYSKSKNSSVPDKAHIYYHCCQTDGSGKVCGEPDPRIEASDSKTKICEKVRHDCLYVFPLVNNGQRRILLEDVQEALLLFLCHSHIAFYDASAICFYQFLYLLMFYQLQN</sequence>
<keyword evidence="1" id="KW-0472">Membrane</keyword>
<keyword evidence="1" id="KW-0812">Transmembrane</keyword>